<accession>Q08VG3</accession>
<comment type="caution">
    <text evidence="1">The sequence shown here is derived from an EMBL/GenBank/DDBJ whole genome shotgun (WGS) entry which is preliminary data.</text>
</comment>
<proteinExistence type="predicted"/>
<dbReference type="EMBL" id="AAMD01000115">
    <property type="protein sequence ID" value="EAU64472.1"/>
    <property type="molecule type" value="Genomic_DNA"/>
</dbReference>
<evidence type="ECO:0000313" key="2">
    <source>
        <dbReference type="Proteomes" id="UP000032702"/>
    </source>
</evidence>
<organism evidence="1 2">
    <name type="scientific">Stigmatella aurantiaca (strain DW4/3-1)</name>
    <dbReference type="NCBI Taxonomy" id="378806"/>
    <lineage>
        <taxon>Bacteria</taxon>
        <taxon>Pseudomonadati</taxon>
        <taxon>Myxococcota</taxon>
        <taxon>Myxococcia</taxon>
        <taxon>Myxococcales</taxon>
        <taxon>Cystobacterineae</taxon>
        <taxon>Archangiaceae</taxon>
        <taxon>Stigmatella</taxon>
    </lineage>
</organism>
<gene>
    <name evidence="1" type="ORF">STIAU_6623</name>
</gene>
<name>Q08VG3_STIAD</name>
<sequence>MNRQILTQLVLADSVKDPDFFVASSDFLHCIQRFGILFLSPNGLVILASLHLLKLHWTPFATNPLFRNQSVYLGDAFPESPTCLVESTWITLSPDCPFRRLPRLRVLEALHFPDDLHIGEDAMPLRRRIPIRKEAAL</sequence>
<dbReference type="Proteomes" id="UP000032702">
    <property type="component" value="Unassembled WGS sequence"/>
</dbReference>
<protein>
    <submittedName>
        <fullName evidence="1">Uncharacterized protein</fullName>
    </submittedName>
</protein>
<reference evidence="1 2" key="1">
    <citation type="submission" date="2006-04" db="EMBL/GenBank/DDBJ databases">
        <authorList>
            <person name="Nierman W.C."/>
        </authorList>
    </citation>
    <scope>NUCLEOTIDE SEQUENCE [LARGE SCALE GENOMIC DNA]</scope>
    <source>
        <strain evidence="1 2">DW4/3-1</strain>
    </source>
</reference>
<dbReference type="AlphaFoldDB" id="Q08VG3"/>
<evidence type="ECO:0000313" key="1">
    <source>
        <dbReference type="EMBL" id="EAU64472.1"/>
    </source>
</evidence>